<feature type="binding site" evidence="7">
    <location>
        <position position="73"/>
    </location>
    <ligand>
        <name>Zn(2+)</name>
        <dbReference type="ChEBI" id="CHEBI:29105"/>
    </ligand>
</feature>
<dbReference type="Gene3D" id="2.30.40.10">
    <property type="entry name" value="Urease, subunit C, domain 1"/>
    <property type="match status" value="1"/>
</dbReference>
<feature type="binding site" evidence="7">
    <location>
        <position position="138"/>
    </location>
    <ligand>
        <name>4-imidazolone-5-propanoate</name>
        <dbReference type="ChEBI" id="CHEBI:77893"/>
    </ligand>
</feature>
<name>A0A934K9H6_9BACT</name>
<comment type="catalytic activity">
    <reaction evidence="7">
        <text>4-imidazolone-5-propanoate + H2O = N-formimidoyl-L-glutamate</text>
        <dbReference type="Rhea" id="RHEA:23660"/>
        <dbReference type="ChEBI" id="CHEBI:15377"/>
        <dbReference type="ChEBI" id="CHEBI:58928"/>
        <dbReference type="ChEBI" id="CHEBI:77893"/>
        <dbReference type="EC" id="3.5.2.7"/>
    </reaction>
</comment>
<evidence type="ECO:0000256" key="5">
    <source>
        <dbReference type="ARBA" id="ARBA00022833"/>
    </source>
</evidence>
<accession>A0A934K9H6</accession>
<keyword evidence="7" id="KW-0963">Cytoplasm</keyword>
<dbReference type="InterPro" id="IPR011059">
    <property type="entry name" value="Metal-dep_hydrolase_composite"/>
</dbReference>
<dbReference type="GO" id="GO:0008270">
    <property type="term" value="F:zinc ion binding"/>
    <property type="evidence" value="ECO:0007669"/>
    <property type="project" value="UniProtKB-UniRule"/>
</dbReference>
<dbReference type="NCBIfam" id="TIGR01224">
    <property type="entry name" value="hutI"/>
    <property type="match status" value="1"/>
</dbReference>
<comment type="similarity">
    <text evidence="7">Belongs to the metallo-dependent hydrolases superfamily. HutI family.</text>
</comment>
<comment type="cofactor">
    <cofactor evidence="7">
        <name>Zn(2+)</name>
        <dbReference type="ChEBI" id="CHEBI:29105"/>
    </cofactor>
    <cofactor evidence="7">
        <name>Fe(3+)</name>
        <dbReference type="ChEBI" id="CHEBI:29034"/>
    </cofactor>
    <text evidence="7">Binds 1 zinc or iron ion per subunit.</text>
</comment>
<feature type="binding site" evidence="7">
    <location>
        <position position="166"/>
    </location>
    <ligand>
        <name>4-imidazolone-5-propanoate</name>
        <dbReference type="ChEBI" id="CHEBI:77893"/>
    </ligand>
</feature>
<gene>
    <name evidence="7" type="primary">hutI</name>
    <name evidence="9" type="ORF">JF888_07310</name>
</gene>
<keyword evidence="3 7" id="KW-0378">Hydrolase</keyword>
<evidence type="ECO:0000256" key="7">
    <source>
        <dbReference type="HAMAP-Rule" id="MF_00372"/>
    </source>
</evidence>
<evidence type="ECO:0000259" key="8">
    <source>
        <dbReference type="Pfam" id="PF01979"/>
    </source>
</evidence>
<dbReference type="RefSeq" id="WP_338178232.1">
    <property type="nucleotide sequence ID" value="NZ_JAEKNQ010000029.1"/>
</dbReference>
<evidence type="ECO:0000313" key="10">
    <source>
        <dbReference type="Proteomes" id="UP000620075"/>
    </source>
</evidence>
<feature type="binding site" evidence="7">
    <location>
        <position position="230"/>
    </location>
    <ligand>
        <name>Zn(2+)</name>
        <dbReference type="ChEBI" id="CHEBI:29105"/>
    </ligand>
</feature>
<feature type="binding site" evidence="7">
    <location>
        <position position="306"/>
    </location>
    <ligand>
        <name>N-formimidoyl-L-glutamate</name>
        <dbReference type="ChEBI" id="CHEBI:58928"/>
    </ligand>
</feature>
<dbReference type="InterPro" id="IPR006680">
    <property type="entry name" value="Amidohydro-rel"/>
</dbReference>
<dbReference type="SUPFAM" id="SSF51556">
    <property type="entry name" value="Metallo-dependent hydrolases"/>
    <property type="match status" value="1"/>
</dbReference>
<feature type="binding site" evidence="7">
    <location>
        <position position="71"/>
    </location>
    <ligand>
        <name>Zn(2+)</name>
        <dbReference type="ChEBI" id="CHEBI:29105"/>
    </ligand>
</feature>
<comment type="caution">
    <text evidence="9">The sequence shown here is derived from an EMBL/GenBank/DDBJ whole genome shotgun (WGS) entry which is preliminary data.</text>
</comment>
<keyword evidence="2 7" id="KW-0479">Metal-binding</keyword>
<dbReference type="Gene3D" id="3.20.20.140">
    <property type="entry name" value="Metal-dependent hydrolases"/>
    <property type="match status" value="1"/>
</dbReference>
<dbReference type="GO" id="GO:0050480">
    <property type="term" value="F:imidazolonepropionase activity"/>
    <property type="evidence" value="ECO:0007669"/>
    <property type="project" value="UniProtKB-UniRule"/>
</dbReference>
<dbReference type="AlphaFoldDB" id="A0A934K9H6"/>
<keyword evidence="6 7" id="KW-0408">Iron</keyword>
<organism evidence="9 10">
    <name type="scientific">Candidatus Dormiibacter inghamiae</name>
    <dbReference type="NCBI Taxonomy" id="3127013"/>
    <lineage>
        <taxon>Bacteria</taxon>
        <taxon>Bacillati</taxon>
        <taxon>Candidatus Dormiibacterota</taxon>
        <taxon>Candidatus Dormibacteria</taxon>
        <taxon>Candidatus Dormibacterales</taxon>
        <taxon>Candidatus Dormibacteraceae</taxon>
        <taxon>Candidatus Dormiibacter</taxon>
    </lineage>
</organism>
<feature type="binding site" evidence="7">
    <location>
        <position position="308"/>
    </location>
    <ligand>
        <name>N-formimidoyl-L-glutamate</name>
        <dbReference type="ChEBI" id="CHEBI:58928"/>
    </ligand>
</feature>
<comment type="pathway">
    <text evidence="7">Amino-acid degradation; L-histidine degradation into L-glutamate; N-formimidoyl-L-glutamate from L-histidine: step 3/3.</text>
</comment>
<dbReference type="EC" id="3.5.2.7" evidence="1 7"/>
<dbReference type="GO" id="GO:0005506">
    <property type="term" value="F:iron ion binding"/>
    <property type="evidence" value="ECO:0007669"/>
    <property type="project" value="UniProtKB-UniRule"/>
</dbReference>
<dbReference type="PANTHER" id="PTHR42752">
    <property type="entry name" value="IMIDAZOLONEPROPIONASE"/>
    <property type="match status" value="1"/>
</dbReference>
<dbReference type="InterPro" id="IPR005920">
    <property type="entry name" value="HutI"/>
</dbReference>
<evidence type="ECO:0000256" key="1">
    <source>
        <dbReference type="ARBA" id="ARBA00012864"/>
    </source>
</evidence>
<feature type="binding site" evidence="7">
    <location>
        <position position="304"/>
    </location>
    <ligand>
        <name>Fe(3+)</name>
        <dbReference type="ChEBI" id="CHEBI:29034"/>
    </ligand>
</feature>
<feature type="binding site" evidence="7">
    <location>
        <position position="304"/>
    </location>
    <ligand>
        <name>Zn(2+)</name>
        <dbReference type="ChEBI" id="CHEBI:29105"/>
    </ligand>
</feature>
<dbReference type="HAMAP" id="MF_00372">
    <property type="entry name" value="HutI"/>
    <property type="match status" value="1"/>
</dbReference>
<feature type="binding site" evidence="7">
    <location>
        <position position="80"/>
    </location>
    <ligand>
        <name>4-imidazolone-5-propanoate</name>
        <dbReference type="ChEBI" id="CHEBI:77893"/>
    </ligand>
</feature>
<dbReference type="InterPro" id="IPR032466">
    <property type="entry name" value="Metal_Hydrolase"/>
</dbReference>
<feature type="domain" description="Amidohydrolase-related" evidence="8">
    <location>
        <begin position="231"/>
        <end position="372"/>
    </location>
</feature>
<keyword evidence="5 7" id="KW-0862">Zinc</keyword>
<reference evidence="9 10" key="1">
    <citation type="submission" date="2020-10" db="EMBL/GenBank/DDBJ databases">
        <title>Ca. Dormibacterota MAGs.</title>
        <authorList>
            <person name="Montgomery K."/>
        </authorList>
    </citation>
    <scope>NUCLEOTIDE SEQUENCE [LARGE SCALE GENOMIC DNA]</scope>
    <source>
        <strain evidence="9">SC8811_S16_3</strain>
    </source>
</reference>
<dbReference type="EMBL" id="JAEKNQ010000029">
    <property type="protein sequence ID" value="MBJ7602982.1"/>
    <property type="molecule type" value="Genomic_DNA"/>
</dbReference>
<dbReference type="PANTHER" id="PTHR42752:SF1">
    <property type="entry name" value="IMIDAZOLONEPROPIONASE-RELATED"/>
    <property type="match status" value="1"/>
</dbReference>
<feature type="binding site" evidence="7">
    <location>
        <position position="233"/>
    </location>
    <ligand>
        <name>4-imidazolone-5-propanoate</name>
        <dbReference type="ChEBI" id="CHEBI:77893"/>
    </ligand>
</feature>
<feature type="binding site" evidence="7">
    <location>
        <position position="71"/>
    </location>
    <ligand>
        <name>Fe(3+)</name>
        <dbReference type="ChEBI" id="CHEBI:29034"/>
    </ligand>
</feature>
<protein>
    <recommendedName>
        <fullName evidence="1 7">Imidazolonepropionase</fullName>
        <ecNumber evidence="1 7">3.5.2.7</ecNumber>
    </recommendedName>
    <alternativeName>
        <fullName evidence="7">Imidazolone-5-propionate hydrolase</fullName>
    </alternativeName>
</protein>
<dbReference type="SUPFAM" id="SSF51338">
    <property type="entry name" value="Composite domain of metallo-dependent hydrolases"/>
    <property type="match status" value="1"/>
</dbReference>
<dbReference type="GO" id="GO:0005737">
    <property type="term" value="C:cytoplasm"/>
    <property type="evidence" value="ECO:0007669"/>
    <property type="project" value="UniProtKB-SubCell"/>
</dbReference>
<evidence type="ECO:0000256" key="2">
    <source>
        <dbReference type="ARBA" id="ARBA00022723"/>
    </source>
</evidence>
<comment type="function">
    <text evidence="7">Catalyzes the hydrolytic cleavage of the carbon-nitrogen bond in imidazolone-5-propanoate to yield N-formimidoyl-L-glutamate. It is the third step in the universal histidine degradation pathway.</text>
</comment>
<feature type="binding site" evidence="7">
    <location>
        <position position="309"/>
    </location>
    <ligand>
        <name>4-imidazolone-5-propanoate</name>
        <dbReference type="ChEBI" id="CHEBI:77893"/>
    </ligand>
</feature>
<proteinExistence type="inferred from homology"/>
<comment type="subcellular location">
    <subcellularLocation>
        <location evidence="7">Cytoplasm</location>
    </subcellularLocation>
</comment>
<evidence type="ECO:0000256" key="4">
    <source>
        <dbReference type="ARBA" id="ARBA00022808"/>
    </source>
</evidence>
<dbReference type="Pfam" id="PF01979">
    <property type="entry name" value="Amidohydro_1"/>
    <property type="match status" value="1"/>
</dbReference>
<feature type="binding site" evidence="7">
    <location>
        <position position="138"/>
    </location>
    <ligand>
        <name>N-formimidoyl-L-glutamate</name>
        <dbReference type="ChEBI" id="CHEBI:58928"/>
    </ligand>
</feature>
<feature type="binding site" evidence="7">
    <location>
        <position position="230"/>
    </location>
    <ligand>
        <name>Fe(3+)</name>
        <dbReference type="ChEBI" id="CHEBI:29034"/>
    </ligand>
</feature>
<dbReference type="GO" id="GO:0019556">
    <property type="term" value="P:L-histidine catabolic process to glutamate and formamide"/>
    <property type="evidence" value="ECO:0007669"/>
    <property type="project" value="UniProtKB-UniRule"/>
</dbReference>
<keyword evidence="4 7" id="KW-0369">Histidine metabolism</keyword>
<feature type="binding site" evidence="7">
    <location>
        <position position="73"/>
    </location>
    <ligand>
        <name>Fe(3+)</name>
        <dbReference type="ChEBI" id="CHEBI:29034"/>
    </ligand>
</feature>
<evidence type="ECO:0000256" key="6">
    <source>
        <dbReference type="ARBA" id="ARBA00023004"/>
    </source>
</evidence>
<sequence>MTLIVRNIGRLVTCSPALGEGPLGVIVGGALVAEGERITWVGRERELVAPAGADELDARGRAVLPGLVECHTHLLFAGDRSEEFARRLRGDSYEPGGIHTTVRATREAAEAELFRLAEERLSRCREFGVTTVEVKTGYGLDAASEARLLDLILRLPGTVPTLLAAHIVPAEFESDPEGYVDLVCREIIPEAKGRAAFCDAWCEAGGGFTVEQCRRVLQTGRLAGLRLKLHAEQLSHLGGAALAAELGATSADHLEHATAEDARALSRSGTVAVLMPGASMMTRTPYAPARLLAEHGVPIALSTDCNPGTSYSENLQLAVALGCALLGLAPEEALLGVTANAARAVGLEARKGRLEPGWDCDLVVLDGRSEVDLAYHYGVNLAAQVVSGGRLLGSSSS</sequence>
<evidence type="ECO:0000256" key="3">
    <source>
        <dbReference type="ARBA" id="ARBA00022801"/>
    </source>
</evidence>
<dbReference type="Proteomes" id="UP000620075">
    <property type="component" value="Unassembled WGS sequence"/>
</dbReference>
<evidence type="ECO:0000313" key="9">
    <source>
        <dbReference type="EMBL" id="MBJ7602982.1"/>
    </source>
</evidence>